<evidence type="ECO:0000256" key="1">
    <source>
        <dbReference type="ARBA" id="ARBA00004651"/>
    </source>
</evidence>
<proteinExistence type="inferred from homology"/>
<organism evidence="8 9">
    <name type="scientific">Ruminococcus hominis</name>
    <dbReference type="NCBI Taxonomy" id="2763065"/>
    <lineage>
        <taxon>Bacteria</taxon>
        <taxon>Bacillati</taxon>
        <taxon>Bacillota</taxon>
        <taxon>Clostridia</taxon>
        <taxon>Eubacteriales</taxon>
        <taxon>Oscillospiraceae</taxon>
        <taxon>Ruminococcus</taxon>
    </lineage>
</organism>
<name>A0ABR7G5S4_9FIRM</name>
<reference evidence="8 9" key="1">
    <citation type="submission" date="2020-08" db="EMBL/GenBank/DDBJ databases">
        <title>Genome public.</title>
        <authorList>
            <person name="Liu C."/>
            <person name="Sun Q."/>
        </authorList>
    </citation>
    <scope>NUCLEOTIDE SEQUENCE [LARGE SCALE GENOMIC DNA]</scope>
    <source>
        <strain evidence="8 9">NSJ-13</strain>
    </source>
</reference>
<evidence type="ECO:0000259" key="7">
    <source>
        <dbReference type="Pfam" id="PF02687"/>
    </source>
</evidence>
<evidence type="ECO:0000313" key="9">
    <source>
        <dbReference type="Proteomes" id="UP000631576"/>
    </source>
</evidence>
<keyword evidence="3 6" id="KW-0812">Transmembrane</keyword>
<feature type="transmembrane region" description="Helical" evidence="6">
    <location>
        <begin position="627"/>
        <end position="650"/>
    </location>
</feature>
<evidence type="ECO:0000256" key="6">
    <source>
        <dbReference type="PIRNR" id="PIRNR018968"/>
    </source>
</evidence>
<feature type="transmembrane region" description="Helical" evidence="6">
    <location>
        <begin position="21"/>
        <end position="38"/>
    </location>
</feature>
<comment type="similarity">
    <text evidence="6">Belongs to the ABC-4 integral membrane protein family.</text>
</comment>
<sequence length="660" mass="74810">MNNTLYPKLAVTNLKNNRKTYVPYIFTAVLCVMMFYMIDALSRSESVEEVTMQICLRYAVAVVMIFSLIFLFYTNSFLIKRRKKEIGVYHILGMGKSHISKMMLIEMLITAGVSIVAGIVFGVIFGKLMYLILLKILHSKVSMAFAISLSSVRDTVLLFVVIFSLSFLYNLLQIKLSNPIELLHGGNQGEKEPKTKWFLTLVGVAALGTGYYLAITTEHPLDALSHFFVAVVCVIVGTYALFTAGSIAILKMLKKNKKFYYQPKHFTTISGMIYRMKQNAVGLANICILSTMVLIMVSTTVSLYAGMEDILKARFPQDSSITMQFQDEKTKMLINELIDKTEKEGVKISSRFEYDYGALSGTQNGDTLNLTPVTNYGRATLFIVNLIPVEDYNRIEKKQVSLKDDEVMIYRTNGTYGENSVKINDRTYKIAQELTELKAEPKNKAGAFGTYYIICSSKEQVQKMLYEIVSNTKGIEPEYIDILAALNHTVRFNMSGDANKYENVIHNMQNEYPELSNVEFQNRQMSENSFYELYGSLLFIGIYMGILFVVATVLIIYYKQISEGYDDRERFQIMQKVGMSKKEVKYSIKNQVLSVFFLPLITAVIHVMVAFPVVMKLLALLNLANKTLFMLCTGVTIVAFAGFYAVVYGVTAREYYKIVN</sequence>
<feature type="transmembrane region" description="Helical" evidence="6">
    <location>
        <begin position="104"/>
        <end position="136"/>
    </location>
</feature>
<feature type="transmembrane region" description="Helical" evidence="6">
    <location>
        <begin position="156"/>
        <end position="176"/>
    </location>
</feature>
<feature type="domain" description="ABC3 transporter permease C-terminal" evidence="7">
    <location>
        <begin position="60"/>
        <end position="175"/>
    </location>
</feature>
<dbReference type="RefSeq" id="WP_186864639.1">
    <property type="nucleotide sequence ID" value="NZ_JACOPE010000001.1"/>
</dbReference>
<protein>
    <submittedName>
        <fullName evidence="8">ABC transporter permease</fullName>
    </submittedName>
</protein>
<dbReference type="PANTHER" id="PTHR46795:SF3">
    <property type="entry name" value="ABC TRANSPORTER PERMEASE"/>
    <property type="match status" value="1"/>
</dbReference>
<evidence type="ECO:0000256" key="2">
    <source>
        <dbReference type="ARBA" id="ARBA00022475"/>
    </source>
</evidence>
<comment type="caution">
    <text evidence="8">The sequence shown here is derived from an EMBL/GenBank/DDBJ whole genome shotgun (WGS) entry which is preliminary data.</text>
</comment>
<keyword evidence="5 6" id="KW-0472">Membrane</keyword>
<feature type="transmembrane region" description="Helical" evidence="6">
    <location>
        <begin position="282"/>
        <end position="307"/>
    </location>
</feature>
<keyword evidence="2 6" id="KW-1003">Cell membrane</keyword>
<feature type="transmembrane region" description="Helical" evidence="6">
    <location>
        <begin position="592"/>
        <end position="615"/>
    </location>
</feature>
<keyword evidence="9" id="KW-1185">Reference proteome</keyword>
<keyword evidence="6" id="KW-0813">Transport</keyword>
<evidence type="ECO:0000256" key="5">
    <source>
        <dbReference type="ARBA" id="ARBA00023136"/>
    </source>
</evidence>
<accession>A0ABR7G5S4</accession>
<dbReference type="PANTHER" id="PTHR46795">
    <property type="entry name" value="ABC TRANSPORTER PERMEASE-RELATED-RELATED"/>
    <property type="match status" value="1"/>
</dbReference>
<dbReference type="InterPro" id="IPR052536">
    <property type="entry name" value="ABC-4_Integral_Memb_Prot"/>
</dbReference>
<gene>
    <name evidence="8" type="ORF">H8S40_04185</name>
</gene>
<dbReference type="Proteomes" id="UP000631576">
    <property type="component" value="Unassembled WGS sequence"/>
</dbReference>
<dbReference type="EMBL" id="JACOPE010000001">
    <property type="protein sequence ID" value="MBC5682775.1"/>
    <property type="molecule type" value="Genomic_DNA"/>
</dbReference>
<keyword evidence="4 6" id="KW-1133">Transmembrane helix</keyword>
<feature type="transmembrane region" description="Helical" evidence="6">
    <location>
        <begin position="58"/>
        <end position="79"/>
    </location>
</feature>
<feature type="transmembrane region" description="Helical" evidence="6">
    <location>
        <begin position="197"/>
        <end position="215"/>
    </location>
</feature>
<evidence type="ECO:0000256" key="4">
    <source>
        <dbReference type="ARBA" id="ARBA00022989"/>
    </source>
</evidence>
<evidence type="ECO:0000313" key="8">
    <source>
        <dbReference type="EMBL" id="MBC5682775.1"/>
    </source>
</evidence>
<dbReference type="InterPro" id="IPR003838">
    <property type="entry name" value="ABC3_permease_C"/>
</dbReference>
<dbReference type="InterPro" id="IPR027022">
    <property type="entry name" value="ABC_permease_BceB-typ"/>
</dbReference>
<comment type="subcellular location">
    <subcellularLocation>
        <location evidence="1 6">Cell membrane</location>
        <topology evidence="1 6">Multi-pass membrane protein</topology>
    </subcellularLocation>
</comment>
<evidence type="ECO:0000256" key="3">
    <source>
        <dbReference type="ARBA" id="ARBA00022692"/>
    </source>
</evidence>
<feature type="transmembrane region" description="Helical" evidence="6">
    <location>
        <begin position="533"/>
        <end position="558"/>
    </location>
</feature>
<dbReference type="PIRSF" id="PIRSF018968">
    <property type="entry name" value="ABC_permease_BceB"/>
    <property type="match status" value="1"/>
</dbReference>
<dbReference type="Pfam" id="PF02687">
    <property type="entry name" value="FtsX"/>
    <property type="match status" value="1"/>
</dbReference>
<feature type="transmembrane region" description="Helical" evidence="6">
    <location>
        <begin position="227"/>
        <end position="250"/>
    </location>
</feature>